<dbReference type="AlphaFoldDB" id="A0A562T0F5"/>
<keyword evidence="2 5" id="KW-0812">Transmembrane</keyword>
<evidence type="ECO:0000313" key="7">
    <source>
        <dbReference type="EMBL" id="TWI86490.1"/>
    </source>
</evidence>
<dbReference type="InterPro" id="IPR049453">
    <property type="entry name" value="Memb_transporter_dom"/>
</dbReference>
<dbReference type="Proteomes" id="UP000316778">
    <property type="component" value="Unassembled WGS sequence"/>
</dbReference>
<evidence type="ECO:0000313" key="8">
    <source>
        <dbReference type="Proteomes" id="UP000316778"/>
    </source>
</evidence>
<name>A0A562T0F5_CHIJA</name>
<keyword evidence="3 5" id="KW-1133">Transmembrane helix</keyword>
<proteinExistence type="predicted"/>
<comment type="subcellular location">
    <subcellularLocation>
        <location evidence="1">Membrane</location>
        <topology evidence="1">Multi-pass membrane protein</topology>
    </subcellularLocation>
</comment>
<feature type="transmembrane region" description="Helical" evidence="5">
    <location>
        <begin position="132"/>
        <end position="149"/>
    </location>
</feature>
<evidence type="ECO:0000256" key="1">
    <source>
        <dbReference type="ARBA" id="ARBA00004141"/>
    </source>
</evidence>
<comment type="caution">
    <text evidence="7">The sequence shown here is derived from an EMBL/GenBank/DDBJ whole genome shotgun (WGS) entry which is preliminary data.</text>
</comment>
<dbReference type="OrthoDB" id="670056at2"/>
<evidence type="ECO:0000256" key="3">
    <source>
        <dbReference type="ARBA" id="ARBA00022989"/>
    </source>
</evidence>
<keyword evidence="8" id="KW-1185">Reference proteome</keyword>
<protein>
    <submittedName>
        <fullName evidence="7">Fusaric acid resistance family protein</fullName>
    </submittedName>
</protein>
<feature type="transmembrane region" description="Helical" evidence="5">
    <location>
        <begin position="70"/>
        <end position="95"/>
    </location>
</feature>
<dbReference type="GO" id="GO:0016020">
    <property type="term" value="C:membrane"/>
    <property type="evidence" value="ECO:0007669"/>
    <property type="project" value="UniProtKB-SubCell"/>
</dbReference>
<feature type="transmembrane region" description="Helical" evidence="5">
    <location>
        <begin position="9"/>
        <end position="29"/>
    </location>
</feature>
<evidence type="ECO:0000256" key="2">
    <source>
        <dbReference type="ARBA" id="ARBA00022692"/>
    </source>
</evidence>
<evidence type="ECO:0000256" key="5">
    <source>
        <dbReference type="SAM" id="Phobius"/>
    </source>
</evidence>
<dbReference type="Pfam" id="PF13515">
    <property type="entry name" value="FUSC_2"/>
    <property type="match status" value="1"/>
</dbReference>
<dbReference type="EMBL" id="VLLG01000004">
    <property type="protein sequence ID" value="TWI86490.1"/>
    <property type="molecule type" value="Genomic_DNA"/>
</dbReference>
<dbReference type="RefSeq" id="WP_145716347.1">
    <property type="nucleotide sequence ID" value="NZ_BAAAFY010000005.1"/>
</dbReference>
<accession>A0A562T0F5</accession>
<gene>
    <name evidence="7" type="ORF">LX66_3748</name>
</gene>
<reference evidence="7 8" key="1">
    <citation type="journal article" date="2013" name="Stand. Genomic Sci.">
        <title>Genomic Encyclopedia of Type Strains, Phase I: The one thousand microbial genomes (KMG-I) project.</title>
        <authorList>
            <person name="Kyrpides N.C."/>
            <person name="Woyke T."/>
            <person name="Eisen J.A."/>
            <person name="Garrity G."/>
            <person name="Lilburn T.G."/>
            <person name="Beck B.J."/>
            <person name="Whitman W.B."/>
            <person name="Hugenholtz P."/>
            <person name="Klenk H.P."/>
        </authorList>
    </citation>
    <scope>NUCLEOTIDE SEQUENCE [LARGE SCALE GENOMIC DNA]</scope>
    <source>
        <strain evidence="7 8">DSM 13484</strain>
    </source>
</reference>
<sequence>MITLNVKRLLVYMGKCVVGALLVFLLSWWLHYGDYIWCLISVMLVLSPDGTDAVSLAMSRIKANLVGAGAGLLMLLVHPVPVVMVAGGIGITVAVCTLLKLEPSTRTALAATIIVTLHEAGRHVWDTALERILSVLAGCLLGLLITFIFHSRFTNRPAEAPAHHEA</sequence>
<organism evidence="7 8">
    <name type="scientific">Chitinophaga japonensis</name>
    <name type="common">Flexibacter japonensis</name>
    <dbReference type="NCBI Taxonomy" id="104662"/>
    <lineage>
        <taxon>Bacteria</taxon>
        <taxon>Pseudomonadati</taxon>
        <taxon>Bacteroidota</taxon>
        <taxon>Chitinophagia</taxon>
        <taxon>Chitinophagales</taxon>
        <taxon>Chitinophagaceae</taxon>
        <taxon>Chitinophaga</taxon>
    </lineage>
</organism>
<feature type="domain" description="Integral membrane bound transporter" evidence="6">
    <location>
        <begin position="23"/>
        <end position="145"/>
    </location>
</feature>
<keyword evidence="4 5" id="KW-0472">Membrane</keyword>
<evidence type="ECO:0000256" key="4">
    <source>
        <dbReference type="ARBA" id="ARBA00023136"/>
    </source>
</evidence>
<evidence type="ECO:0000259" key="6">
    <source>
        <dbReference type="Pfam" id="PF13515"/>
    </source>
</evidence>